<keyword evidence="2" id="KW-1185">Reference proteome</keyword>
<protein>
    <submittedName>
        <fullName evidence="1">Uncharacterized protein</fullName>
    </submittedName>
</protein>
<accession>A0ACC2SVY2</accession>
<dbReference type="EMBL" id="QTSX02004286">
    <property type="protein sequence ID" value="KAJ9066550.1"/>
    <property type="molecule type" value="Genomic_DNA"/>
</dbReference>
<sequence length="89" mass="9357">MDAGLSNESVAHTFANPACTTFPASPLLPTQLPESLPVSQSLYAACTANPAPINLEAILCIETTPFWAPASGNCDEIDLLVVDILEVDK</sequence>
<gene>
    <name evidence="1" type="ORF">DSO57_1008487</name>
</gene>
<dbReference type="Proteomes" id="UP001165960">
    <property type="component" value="Unassembled WGS sequence"/>
</dbReference>
<name>A0ACC2SVY2_9FUNG</name>
<reference evidence="1" key="1">
    <citation type="submission" date="2022-04" db="EMBL/GenBank/DDBJ databases">
        <title>Genome of the entomopathogenic fungus Entomophthora muscae.</title>
        <authorList>
            <person name="Elya C."/>
            <person name="Lovett B.R."/>
            <person name="Lee E."/>
            <person name="Macias A.M."/>
            <person name="Hajek A.E."/>
            <person name="De Bivort B.L."/>
            <person name="Kasson M.T."/>
            <person name="De Fine Licht H.H."/>
            <person name="Stajich J.E."/>
        </authorList>
    </citation>
    <scope>NUCLEOTIDE SEQUENCE</scope>
    <source>
        <strain evidence="1">Berkeley</strain>
    </source>
</reference>
<comment type="caution">
    <text evidence="1">The sequence shown here is derived from an EMBL/GenBank/DDBJ whole genome shotgun (WGS) entry which is preliminary data.</text>
</comment>
<proteinExistence type="predicted"/>
<evidence type="ECO:0000313" key="1">
    <source>
        <dbReference type="EMBL" id="KAJ9066550.1"/>
    </source>
</evidence>
<organism evidence="1 2">
    <name type="scientific">Entomophthora muscae</name>
    <dbReference type="NCBI Taxonomy" id="34485"/>
    <lineage>
        <taxon>Eukaryota</taxon>
        <taxon>Fungi</taxon>
        <taxon>Fungi incertae sedis</taxon>
        <taxon>Zoopagomycota</taxon>
        <taxon>Entomophthoromycotina</taxon>
        <taxon>Entomophthoromycetes</taxon>
        <taxon>Entomophthorales</taxon>
        <taxon>Entomophthoraceae</taxon>
        <taxon>Entomophthora</taxon>
    </lineage>
</organism>
<evidence type="ECO:0000313" key="2">
    <source>
        <dbReference type="Proteomes" id="UP001165960"/>
    </source>
</evidence>